<dbReference type="EMBL" id="VUMD01000044">
    <property type="protein sequence ID" value="MSS38723.1"/>
    <property type="molecule type" value="Genomic_DNA"/>
</dbReference>
<comment type="caution">
    <text evidence="1">The sequence shown here is derived from an EMBL/GenBank/DDBJ whole genome shotgun (WGS) entry which is preliminary data.</text>
</comment>
<sequence>MPYHISPNGSAGGCFSYSYDAAGNRLSKEDCEGVTEYHYNQKNQLILLDSPSGKKQFTYS</sequence>
<keyword evidence="2" id="KW-1185">Reference proteome</keyword>
<dbReference type="Pfam" id="PF05593">
    <property type="entry name" value="RHS_repeat"/>
    <property type="match status" value="1"/>
</dbReference>
<evidence type="ECO:0000313" key="2">
    <source>
        <dbReference type="Proteomes" id="UP000429958"/>
    </source>
</evidence>
<evidence type="ECO:0000313" key="1">
    <source>
        <dbReference type="EMBL" id="MSS38723.1"/>
    </source>
</evidence>
<protein>
    <submittedName>
        <fullName evidence="1">RHS repeat protein</fullName>
    </submittedName>
</protein>
<accession>A0A7X2TEZ7</accession>
<dbReference type="Proteomes" id="UP000429958">
    <property type="component" value="Unassembled WGS sequence"/>
</dbReference>
<name>A0A7X2TEZ7_9CLOT</name>
<dbReference type="Gene3D" id="2.180.10.10">
    <property type="entry name" value="RHS repeat-associated core"/>
    <property type="match status" value="1"/>
</dbReference>
<dbReference type="InterPro" id="IPR031325">
    <property type="entry name" value="RHS_repeat"/>
</dbReference>
<dbReference type="AlphaFoldDB" id="A0A7X2TEZ7"/>
<proteinExistence type="predicted"/>
<organism evidence="1 2">
    <name type="scientific">Clostridium porci</name>
    <dbReference type="NCBI Taxonomy" id="2605778"/>
    <lineage>
        <taxon>Bacteria</taxon>
        <taxon>Bacillati</taxon>
        <taxon>Bacillota</taxon>
        <taxon>Clostridia</taxon>
        <taxon>Eubacteriales</taxon>
        <taxon>Clostridiaceae</taxon>
        <taxon>Clostridium</taxon>
    </lineage>
</organism>
<gene>
    <name evidence="1" type="ORF">FYJ39_20045</name>
</gene>
<reference evidence="1 2" key="1">
    <citation type="submission" date="2019-08" db="EMBL/GenBank/DDBJ databases">
        <title>In-depth cultivation of the pig gut microbiome towards novel bacterial diversity and tailored functional studies.</title>
        <authorList>
            <person name="Wylensek D."/>
            <person name="Hitch T.C.A."/>
            <person name="Clavel T."/>
        </authorList>
    </citation>
    <scope>NUCLEOTIDE SEQUENCE [LARGE SCALE GENOMIC DNA]</scope>
    <source>
        <strain evidence="1 2">WCA-389-WT-23D1</strain>
    </source>
</reference>